<proteinExistence type="predicted"/>
<evidence type="ECO:0000259" key="1">
    <source>
        <dbReference type="Pfam" id="PF01261"/>
    </source>
</evidence>
<dbReference type="Pfam" id="PF01261">
    <property type="entry name" value="AP_endonuc_2"/>
    <property type="match status" value="1"/>
</dbReference>
<name>A0A6J6TC46_9ZZZZ</name>
<gene>
    <name evidence="2" type="ORF">UFOPK2786_00961</name>
</gene>
<dbReference type="AlphaFoldDB" id="A0A6J6TC46"/>
<dbReference type="PANTHER" id="PTHR12110:SF48">
    <property type="entry name" value="BLL3656 PROTEIN"/>
    <property type="match status" value="1"/>
</dbReference>
<dbReference type="PANTHER" id="PTHR12110">
    <property type="entry name" value="HYDROXYPYRUVATE ISOMERASE"/>
    <property type="match status" value="1"/>
</dbReference>
<protein>
    <submittedName>
        <fullName evidence="2">Unannotated protein</fullName>
    </submittedName>
</protein>
<dbReference type="EMBL" id="CAEZYW010000139">
    <property type="protein sequence ID" value="CAB4744425.1"/>
    <property type="molecule type" value="Genomic_DNA"/>
</dbReference>
<evidence type="ECO:0000313" key="2">
    <source>
        <dbReference type="EMBL" id="CAB4744425.1"/>
    </source>
</evidence>
<reference evidence="2" key="1">
    <citation type="submission" date="2020-05" db="EMBL/GenBank/DDBJ databases">
        <authorList>
            <person name="Chiriac C."/>
            <person name="Salcher M."/>
            <person name="Ghai R."/>
            <person name="Kavagutti S V."/>
        </authorList>
    </citation>
    <scope>NUCLEOTIDE SEQUENCE</scope>
</reference>
<dbReference type="Gene3D" id="3.20.20.150">
    <property type="entry name" value="Divalent-metal-dependent TIM barrel enzymes"/>
    <property type="match status" value="1"/>
</dbReference>
<dbReference type="InterPro" id="IPR013022">
    <property type="entry name" value="Xyl_isomerase-like_TIM-brl"/>
</dbReference>
<sequence length="273" mass="30361">MTPPASSAKLTPADFTFSWNCIPDIPLAERFAAARDAGFRDIGLSIRWMTDFLVDHSLSEVDDLLAEYGLVVTEVEAARVMLADPDPRLVVAATLAEHFHPKRLQATGDFDGTFEDAARYAGAVADQFAEFGTEVVLEPLPFTNMTTPADSVRIIELAGRENISICMDVWHLYRNQLPLSALDDAWPHISTLQFNDGTIEQQEPDLRDDCLRNRRIPGEGEFDLVGLLRERDRHRPDTTFSIEVINTGLRAQDPALTARQIAQGVSNVISQLQ</sequence>
<accession>A0A6J6TC46</accession>
<feature type="domain" description="Xylose isomerase-like TIM barrel" evidence="1">
    <location>
        <begin position="31"/>
        <end position="252"/>
    </location>
</feature>
<dbReference type="InterPro" id="IPR050312">
    <property type="entry name" value="IolE/XylAMocC-like"/>
</dbReference>
<dbReference type="InterPro" id="IPR036237">
    <property type="entry name" value="Xyl_isomerase-like_sf"/>
</dbReference>
<dbReference type="SUPFAM" id="SSF51658">
    <property type="entry name" value="Xylose isomerase-like"/>
    <property type="match status" value="1"/>
</dbReference>
<organism evidence="2">
    <name type="scientific">freshwater metagenome</name>
    <dbReference type="NCBI Taxonomy" id="449393"/>
    <lineage>
        <taxon>unclassified sequences</taxon>
        <taxon>metagenomes</taxon>
        <taxon>ecological metagenomes</taxon>
    </lineage>
</organism>